<evidence type="ECO:0000256" key="1">
    <source>
        <dbReference type="SAM" id="Phobius"/>
    </source>
</evidence>
<name>A0A495JDE6_9ACTN</name>
<keyword evidence="4" id="KW-1185">Reference proteome</keyword>
<dbReference type="EMBL" id="RBKT01000001">
    <property type="protein sequence ID" value="RKR86761.1"/>
    <property type="molecule type" value="Genomic_DNA"/>
</dbReference>
<evidence type="ECO:0000313" key="4">
    <source>
        <dbReference type="Proteomes" id="UP000277671"/>
    </source>
</evidence>
<keyword evidence="1" id="KW-0812">Transmembrane</keyword>
<gene>
    <name evidence="3" type="ORF">BDK92_1027</name>
</gene>
<feature type="chain" id="PRO_5019796505" description="LPXTG-motif cell wall-anchored protein" evidence="2">
    <location>
        <begin position="32"/>
        <end position="223"/>
    </location>
</feature>
<protein>
    <recommendedName>
        <fullName evidence="5">LPXTG-motif cell wall-anchored protein</fullName>
    </recommendedName>
</protein>
<sequence>MTIRTRASAGALLGALAALVAVTLPATPASAHPFGPPATARIGAEGSHVSIAWHAAEDDWVALGQSLGAFENPATGKVETGLTGEQKLQRSPAVRDYLLERITVSQAGKRCASRLDTLEQLLKKGARVSFECPEPVSDVEVTVSALTDLNTAYRTALTADIQMTPSEALFTATEGTHRVRLDAGKDGGSPAAVGTVAAGTGVAAVMILAGVLVNRRRRTRRTA</sequence>
<keyword evidence="1" id="KW-1133">Transmembrane helix</keyword>
<proteinExistence type="predicted"/>
<dbReference type="RefSeq" id="WP_121155042.1">
    <property type="nucleotide sequence ID" value="NZ_RBKT01000001.1"/>
</dbReference>
<feature type="transmembrane region" description="Helical" evidence="1">
    <location>
        <begin position="191"/>
        <end position="213"/>
    </location>
</feature>
<feature type="signal peptide" evidence="2">
    <location>
        <begin position="1"/>
        <end position="31"/>
    </location>
</feature>
<dbReference type="OrthoDB" id="5191392at2"/>
<reference evidence="3 4" key="1">
    <citation type="submission" date="2018-10" db="EMBL/GenBank/DDBJ databases">
        <title>Sequencing the genomes of 1000 actinobacteria strains.</title>
        <authorList>
            <person name="Klenk H.-P."/>
        </authorList>
    </citation>
    <scope>NUCLEOTIDE SEQUENCE [LARGE SCALE GENOMIC DNA]</scope>
    <source>
        <strain evidence="3 4">DSM 45175</strain>
    </source>
</reference>
<dbReference type="AlphaFoldDB" id="A0A495JDE6"/>
<evidence type="ECO:0000256" key="2">
    <source>
        <dbReference type="SAM" id="SignalP"/>
    </source>
</evidence>
<keyword evidence="1" id="KW-0472">Membrane</keyword>
<evidence type="ECO:0008006" key="5">
    <source>
        <dbReference type="Google" id="ProtNLM"/>
    </source>
</evidence>
<organism evidence="3 4">
    <name type="scientific">Micromonospora pisi</name>
    <dbReference type="NCBI Taxonomy" id="589240"/>
    <lineage>
        <taxon>Bacteria</taxon>
        <taxon>Bacillati</taxon>
        <taxon>Actinomycetota</taxon>
        <taxon>Actinomycetes</taxon>
        <taxon>Micromonosporales</taxon>
        <taxon>Micromonosporaceae</taxon>
        <taxon>Micromonospora</taxon>
    </lineage>
</organism>
<dbReference type="Proteomes" id="UP000277671">
    <property type="component" value="Unassembled WGS sequence"/>
</dbReference>
<comment type="caution">
    <text evidence="3">The sequence shown here is derived from an EMBL/GenBank/DDBJ whole genome shotgun (WGS) entry which is preliminary data.</text>
</comment>
<accession>A0A495JDE6</accession>
<keyword evidence="2" id="KW-0732">Signal</keyword>
<evidence type="ECO:0000313" key="3">
    <source>
        <dbReference type="EMBL" id="RKR86761.1"/>
    </source>
</evidence>